<dbReference type="InterPro" id="IPR011042">
    <property type="entry name" value="6-blade_b-propeller_TolB-like"/>
</dbReference>
<proteinExistence type="predicted"/>
<dbReference type="PANTHER" id="PTHR24104">
    <property type="entry name" value="E3 UBIQUITIN-PROTEIN LIGASE NHLRC1-RELATED"/>
    <property type="match status" value="1"/>
</dbReference>
<keyword evidence="4" id="KW-1185">Reference proteome</keyword>
<evidence type="ECO:0000256" key="2">
    <source>
        <dbReference type="PROSITE-ProRule" id="PRU00504"/>
    </source>
</evidence>
<name>A0A8J9Z8C0_BRALA</name>
<evidence type="ECO:0000313" key="3">
    <source>
        <dbReference type="EMBL" id="CAH1249733.1"/>
    </source>
</evidence>
<dbReference type="PROSITE" id="PS51125">
    <property type="entry name" value="NHL"/>
    <property type="match status" value="3"/>
</dbReference>
<dbReference type="InterPro" id="IPR050952">
    <property type="entry name" value="TRIM-NHL_E3_ligases"/>
</dbReference>
<dbReference type="EMBL" id="OV696702">
    <property type="protein sequence ID" value="CAH1249733.1"/>
    <property type="molecule type" value="Genomic_DNA"/>
</dbReference>
<keyword evidence="1" id="KW-0677">Repeat</keyword>
<protein>
    <submittedName>
        <fullName evidence="3">TRIM3 protein</fullName>
    </submittedName>
</protein>
<feature type="repeat" description="NHL" evidence="2">
    <location>
        <begin position="195"/>
        <end position="234"/>
    </location>
</feature>
<dbReference type="AlphaFoldDB" id="A0A8J9Z8C0"/>
<dbReference type="GO" id="GO:0061630">
    <property type="term" value="F:ubiquitin protein ligase activity"/>
    <property type="evidence" value="ECO:0007669"/>
    <property type="project" value="TreeGrafter"/>
</dbReference>
<sequence length="319" mass="35494">MQVTIHTFGDPCPYTKKYLEVTYHCEGSTGRIMLGGKGKGPGLFRTARGLTVSSTNEIFVTDVRNKRIQVFSMEGVFLRSFPTEDLEPQDISADRNDSLWVVLHGRYRKFLYENAVIQYSKEGHVLAKFQCNGRFRLHGIAMDKLSDKIILTIARYSGTFELPIYPTVGMIPHAEAVWFSPTHALTEQETRTCNMSRFGSTEEGQMPQSVTVDKKGNIFIADMVTHRVLKYNKNGVYLSSFGSRGAGAGNLHHPSGICVDSLGRIIVADSWNSRLEMFTAEGDHVCTVAKIKSPQHVAAGGEGQLVVSKVYDFVTIFPK</sequence>
<evidence type="ECO:0000313" key="4">
    <source>
        <dbReference type="Proteomes" id="UP000838412"/>
    </source>
</evidence>
<feature type="repeat" description="NHL" evidence="2">
    <location>
        <begin position="34"/>
        <end position="74"/>
    </location>
</feature>
<dbReference type="Pfam" id="PF01436">
    <property type="entry name" value="NHL"/>
    <property type="match status" value="2"/>
</dbReference>
<dbReference type="GO" id="GO:0000209">
    <property type="term" value="P:protein polyubiquitination"/>
    <property type="evidence" value="ECO:0007669"/>
    <property type="project" value="TreeGrafter"/>
</dbReference>
<dbReference type="Proteomes" id="UP000838412">
    <property type="component" value="Chromosome 17"/>
</dbReference>
<gene>
    <name evidence="3" type="primary">TRIM3</name>
    <name evidence="3" type="ORF">BLAG_LOCUS10737</name>
</gene>
<dbReference type="InterPro" id="IPR043159">
    <property type="entry name" value="Lectin_gal-bd_sf"/>
</dbReference>
<dbReference type="Gene3D" id="2.60.120.740">
    <property type="match status" value="1"/>
</dbReference>
<feature type="repeat" description="NHL" evidence="2">
    <location>
        <begin position="238"/>
        <end position="281"/>
    </location>
</feature>
<dbReference type="SUPFAM" id="SSF63829">
    <property type="entry name" value="Calcium-dependent phosphotriesterase"/>
    <property type="match status" value="1"/>
</dbReference>
<evidence type="ECO:0000256" key="1">
    <source>
        <dbReference type="ARBA" id="ARBA00022737"/>
    </source>
</evidence>
<dbReference type="PANTHER" id="PTHR24104:SF50">
    <property type="entry name" value="SMP-30_GLUCONOLACTONASE_LRE-LIKE REGION DOMAIN-CONTAINING PROTEIN"/>
    <property type="match status" value="1"/>
</dbReference>
<dbReference type="GO" id="GO:0043161">
    <property type="term" value="P:proteasome-mediated ubiquitin-dependent protein catabolic process"/>
    <property type="evidence" value="ECO:0007669"/>
    <property type="project" value="TreeGrafter"/>
</dbReference>
<dbReference type="CDD" id="cd05819">
    <property type="entry name" value="NHL"/>
    <property type="match status" value="1"/>
</dbReference>
<reference evidence="3" key="1">
    <citation type="submission" date="2022-01" db="EMBL/GenBank/DDBJ databases">
        <authorList>
            <person name="Braso-Vives M."/>
        </authorList>
    </citation>
    <scope>NUCLEOTIDE SEQUENCE</scope>
</reference>
<accession>A0A8J9Z8C0</accession>
<dbReference type="OrthoDB" id="27136at2759"/>
<organism evidence="3 4">
    <name type="scientific">Branchiostoma lanceolatum</name>
    <name type="common">Common lancelet</name>
    <name type="synonym">Amphioxus lanceolatum</name>
    <dbReference type="NCBI Taxonomy" id="7740"/>
    <lineage>
        <taxon>Eukaryota</taxon>
        <taxon>Metazoa</taxon>
        <taxon>Chordata</taxon>
        <taxon>Cephalochordata</taxon>
        <taxon>Leptocardii</taxon>
        <taxon>Amphioxiformes</taxon>
        <taxon>Branchiostomatidae</taxon>
        <taxon>Branchiostoma</taxon>
    </lineage>
</organism>
<dbReference type="Gene3D" id="2.120.10.30">
    <property type="entry name" value="TolB, C-terminal domain"/>
    <property type="match status" value="1"/>
</dbReference>
<dbReference type="InterPro" id="IPR001258">
    <property type="entry name" value="NHL_repeat"/>
</dbReference>